<organism evidence="1 2">
    <name type="scientific">Latilactobacillus fuchuensis DSM 14340 = JCM 11249</name>
    <dbReference type="NCBI Taxonomy" id="1423747"/>
    <lineage>
        <taxon>Bacteria</taxon>
        <taxon>Bacillati</taxon>
        <taxon>Bacillota</taxon>
        <taxon>Bacilli</taxon>
        <taxon>Lactobacillales</taxon>
        <taxon>Lactobacillaceae</taxon>
        <taxon>Latilactobacillus</taxon>
    </lineage>
</organism>
<evidence type="ECO:0000313" key="2">
    <source>
        <dbReference type="Proteomes" id="UP000051264"/>
    </source>
</evidence>
<dbReference type="InterPro" id="IPR014975">
    <property type="entry name" value="DUF1836"/>
</dbReference>
<protein>
    <recommendedName>
        <fullName evidence="3">BS ykrK family protein</fullName>
    </recommendedName>
</protein>
<name>A0A0R1S722_9LACO</name>
<comment type="caution">
    <text evidence="1">The sequence shown here is derived from an EMBL/GenBank/DDBJ whole genome shotgun (WGS) entry which is preliminary data.</text>
</comment>
<dbReference type="PATRIC" id="fig|1423747.3.peg.948"/>
<evidence type="ECO:0008006" key="3">
    <source>
        <dbReference type="Google" id="ProtNLM"/>
    </source>
</evidence>
<dbReference type="STRING" id="1423747.FC69_GL000928"/>
<sequence length="175" mass="20172">MQSEKFETWLNEFQQFRLPLWADFPDLELYMDQVISEVNRSLDPLLHVKITKTMINSYVKMGIIERPEKKRYNRNHLAELIVVSVIKFSFPLDVVKQGIQQSLEQDTAGIAYNHFVELFNAEIANVNAPDAVNAFNFTEAPLTIIQKMAVKSVIYKIIGTKLIDFKEETPIPPAE</sequence>
<dbReference type="EMBL" id="AZEX01000001">
    <property type="protein sequence ID" value="KRL62056.1"/>
    <property type="molecule type" value="Genomic_DNA"/>
</dbReference>
<dbReference type="RefSeq" id="WP_025082596.1">
    <property type="nucleotide sequence ID" value="NZ_AZEX01000001.1"/>
</dbReference>
<reference evidence="1 2" key="1">
    <citation type="journal article" date="2015" name="Genome Announc.">
        <title>Expanding the biotechnology potential of lactobacilli through comparative genomics of 213 strains and associated genera.</title>
        <authorList>
            <person name="Sun Z."/>
            <person name="Harris H.M."/>
            <person name="McCann A."/>
            <person name="Guo C."/>
            <person name="Argimon S."/>
            <person name="Zhang W."/>
            <person name="Yang X."/>
            <person name="Jeffery I.B."/>
            <person name="Cooney J.C."/>
            <person name="Kagawa T.F."/>
            <person name="Liu W."/>
            <person name="Song Y."/>
            <person name="Salvetti E."/>
            <person name="Wrobel A."/>
            <person name="Rasinkangas P."/>
            <person name="Parkhill J."/>
            <person name="Rea M.C."/>
            <person name="O'Sullivan O."/>
            <person name="Ritari J."/>
            <person name="Douillard F.P."/>
            <person name="Paul Ross R."/>
            <person name="Yang R."/>
            <person name="Briner A.E."/>
            <person name="Felis G.E."/>
            <person name="de Vos W.M."/>
            <person name="Barrangou R."/>
            <person name="Klaenhammer T.R."/>
            <person name="Caufield P.W."/>
            <person name="Cui Y."/>
            <person name="Zhang H."/>
            <person name="O'Toole P.W."/>
        </authorList>
    </citation>
    <scope>NUCLEOTIDE SEQUENCE [LARGE SCALE GENOMIC DNA]</scope>
    <source>
        <strain evidence="1 2">DSM 14340</strain>
    </source>
</reference>
<dbReference type="eggNOG" id="COG0789">
    <property type="taxonomic scope" value="Bacteria"/>
</dbReference>
<gene>
    <name evidence="1" type="ORF">FC69_GL000928</name>
</gene>
<dbReference type="AlphaFoldDB" id="A0A0R1S722"/>
<dbReference type="PANTHER" id="PTHR40056">
    <property type="entry name" value="HYPOTHETICAL CYTOSOLIC PROTEIN"/>
    <property type="match status" value="1"/>
</dbReference>
<proteinExistence type="predicted"/>
<dbReference type="OrthoDB" id="3191472at2"/>
<evidence type="ECO:0000313" key="1">
    <source>
        <dbReference type="EMBL" id="KRL62056.1"/>
    </source>
</evidence>
<accession>A0A0R1S722</accession>
<dbReference type="Pfam" id="PF08876">
    <property type="entry name" value="DUF1836"/>
    <property type="match status" value="1"/>
</dbReference>
<dbReference type="Proteomes" id="UP000051264">
    <property type="component" value="Unassembled WGS sequence"/>
</dbReference>
<dbReference type="PANTHER" id="PTHR40056:SF1">
    <property type="entry name" value="DUF1836 DOMAIN-CONTAINING PROTEIN"/>
    <property type="match status" value="1"/>
</dbReference>